<feature type="active site" description="Charge relay system" evidence="5">
    <location>
        <position position="298"/>
    </location>
</feature>
<feature type="active site" description="Charge relay system" evidence="5">
    <location>
        <position position="531"/>
    </location>
</feature>
<accession>A0A917CPI1</accession>
<sequence>MRTRYFISVFLGLLFSTLWAEQSEHWLRIDNPSLQLRQQLAGAAIDYPNFLWLEQSQLPSYVVLNNSAVQFISSPYEFNIDHHGIDLNQSNWPDNEWFHDHSESRGQDQRQLYIVQFDGPVKNEWLDTLKNQQIKPLKPMAPFSWIVWAEPRQQNTLRQTDGIRASHYMVGALRVAQQHRSLNNDPAPSMALVVKEALSQSRHELIQLGALIHSTVHIDTNLSAINFSLPGVQYLTAAQIPGILTIQKVATDGGPRGEMSQQSIVGAYNGALTVVPGYQSWLAAAGVDGNGVTVGVVDGGIHNNHPDLVGQFVACSGPGPSCGNTTDSHGTHVAGAIGGTGVNNTLDAGGFNRGLGVAPGVNIVEQLYSPLLGSGPGGMVAGGMLSIYKDSQISGALLTNNSWGPTGSPQGYDIPTMEIDMIARDANPDIPGNQPVMPVWSIMNGNGDWNSSACAPSSLGSPDEAKNLFAVGSTKLQTGSGSQLNALFDVSSNSAHGPACDGRLVPHIVAPGCSTDAPDSSSGYGMKCGTSMASPVISGSVSLYWEQFKNSQGVNPSSALIKAVFTVKADDLNGYDDADGQVMGHAPDRKQGWGRVNLDRIINPTNSLWFSDQQTVFSNSGEQYMVLLTPDNSGEPVKVMLVWTDAPGAGLGGITPAWVNDLDLSVSSDTGTYLGNQFAGDGYSATGGSPDNKNNMEAVFLKTTQHNGNPFTVQVLAANIMGDALNPHNPSTNQQDFALVCDNCTAILLPDLIFKNGFESDIIFKDGFE</sequence>
<evidence type="ECO:0000259" key="6">
    <source>
        <dbReference type="Pfam" id="PF00082"/>
    </source>
</evidence>
<dbReference type="GO" id="GO:0006508">
    <property type="term" value="P:proteolysis"/>
    <property type="evidence" value="ECO:0007669"/>
    <property type="project" value="UniProtKB-KW"/>
</dbReference>
<keyword evidence="4 5" id="KW-0720">Serine protease</keyword>
<dbReference type="GO" id="GO:0004252">
    <property type="term" value="F:serine-type endopeptidase activity"/>
    <property type="evidence" value="ECO:0007669"/>
    <property type="project" value="UniProtKB-UniRule"/>
</dbReference>
<reference evidence="7" key="1">
    <citation type="journal article" date="2014" name="Int. J. Syst. Evol. Microbiol.">
        <title>Complete genome sequence of Corynebacterium casei LMG S-19264T (=DSM 44701T), isolated from a smear-ripened cheese.</title>
        <authorList>
            <consortium name="US DOE Joint Genome Institute (JGI-PGF)"/>
            <person name="Walter F."/>
            <person name="Albersmeier A."/>
            <person name="Kalinowski J."/>
            <person name="Ruckert C."/>
        </authorList>
    </citation>
    <scope>NUCLEOTIDE SEQUENCE</scope>
    <source>
        <strain evidence="7">CGMCC 1.12181</strain>
    </source>
</reference>
<dbReference type="EMBL" id="BMEO01000005">
    <property type="protein sequence ID" value="GGF94900.1"/>
    <property type="molecule type" value="Genomic_DNA"/>
</dbReference>
<dbReference type="Gene3D" id="3.40.50.200">
    <property type="entry name" value="Peptidase S8/S53 domain"/>
    <property type="match status" value="1"/>
</dbReference>
<keyword evidence="2 5" id="KW-0645">Protease</keyword>
<evidence type="ECO:0000256" key="3">
    <source>
        <dbReference type="ARBA" id="ARBA00022801"/>
    </source>
</evidence>
<dbReference type="PANTHER" id="PTHR43399:SF4">
    <property type="entry name" value="CELL WALL-ASSOCIATED PROTEASE"/>
    <property type="match status" value="1"/>
</dbReference>
<dbReference type="PRINTS" id="PR00723">
    <property type="entry name" value="SUBTILISIN"/>
</dbReference>
<dbReference type="Proteomes" id="UP000605253">
    <property type="component" value="Unassembled WGS sequence"/>
</dbReference>
<keyword evidence="3 5" id="KW-0378">Hydrolase</keyword>
<dbReference type="PANTHER" id="PTHR43399">
    <property type="entry name" value="SUBTILISIN-RELATED"/>
    <property type="match status" value="1"/>
</dbReference>
<gene>
    <name evidence="7" type="ORF">GCM10011365_15280</name>
</gene>
<dbReference type="SUPFAM" id="SSF49785">
    <property type="entry name" value="Galactose-binding domain-like"/>
    <property type="match status" value="1"/>
</dbReference>
<evidence type="ECO:0000313" key="7">
    <source>
        <dbReference type="EMBL" id="GGF94900.1"/>
    </source>
</evidence>
<dbReference type="InterPro" id="IPR036852">
    <property type="entry name" value="Peptidase_S8/S53_dom_sf"/>
</dbReference>
<evidence type="ECO:0000256" key="2">
    <source>
        <dbReference type="ARBA" id="ARBA00022670"/>
    </source>
</evidence>
<evidence type="ECO:0000256" key="1">
    <source>
        <dbReference type="ARBA" id="ARBA00011073"/>
    </source>
</evidence>
<evidence type="ECO:0000313" key="8">
    <source>
        <dbReference type="Proteomes" id="UP000605253"/>
    </source>
</evidence>
<dbReference type="InterPro" id="IPR022398">
    <property type="entry name" value="Peptidase_S8_His-AS"/>
</dbReference>
<name>A0A917CPI1_9GAMM</name>
<dbReference type="InterPro" id="IPR051048">
    <property type="entry name" value="Peptidase_S8/S53_subtilisin"/>
</dbReference>
<organism evidence="7 8">
    <name type="scientific">Marinicella pacifica</name>
    <dbReference type="NCBI Taxonomy" id="1171543"/>
    <lineage>
        <taxon>Bacteria</taxon>
        <taxon>Pseudomonadati</taxon>
        <taxon>Pseudomonadota</taxon>
        <taxon>Gammaproteobacteria</taxon>
        <taxon>Lysobacterales</taxon>
        <taxon>Marinicellaceae</taxon>
        <taxon>Marinicella</taxon>
    </lineage>
</organism>
<dbReference type="InterPro" id="IPR008979">
    <property type="entry name" value="Galactose-bd-like_sf"/>
</dbReference>
<dbReference type="Pfam" id="PF00082">
    <property type="entry name" value="Peptidase_S8"/>
    <property type="match status" value="1"/>
</dbReference>
<evidence type="ECO:0000256" key="4">
    <source>
        <dbReference type="ARBA" id="ARBA00022825"/>
    </source>
</evidence>
<comment type="caution">
    <text evidence="7">The sequence shown here is derived from an EMBL/GenBank/DDBJ whole genome shotgun (WGS) entry which is preliminary data.</text>
</comment>
<comment type="similarity">
    <text evidence="1 5">Belongs to the peptidase S8 family.</text>
</comment>
<dbReference type="Gene3D" id="2.60.120.380">
    <property type="match status" value="1"/>
</dbReference>
<dbReference type="SUPFAM" id="SSF52743">
    <property type="entry name" value="Subtilisin-like"/>
    <property type="match status" value="1"/>
</dbReference>
<dbReference type="RefSeq" id="WP_188365123.1">
    <property type="nucleotide sequence ID" value="NZ_BAABJF010000002.1"/>
</dbReference>
<dbReference type="InterPro" id="IPR023828">
    <property type="entry name" value="Peptidase_S8_Ser-AS"/>
</dbReference>
<proteinExistence type="inferred from homology"/>
<dbReference type="AlphaFoldDB" id="A0A917CPI1"/>
<dbReference type="PROSITE" id="PS51892">
    <property type="entry name" value="SUBTILASE"/>
    <property type="match status" value="1"/>
</dbReference>
<dbReference type="InterPro" id="IPR000209">
    <property type="entry name" value="Peptidase_S8/S53_dom"/>
</dbReference>
<keyword evidence="8" id="KW-1185">Reference proteome</keyword>
<feature type="active site" description="Charge relay system" evidence="5">
    <location>
        <position position="329"/>
    </location>
</feature>
<dbReference type="PROSITE" id="PS00138">
    <property type="entry name" value="SUBTILASE_SER"/>
    <property type="match status" value="1"/>
</dbReference>
<dbReference type="InterPro" id="IPR015500">
    <property type="entry name" value="Peptidase_S8_subtilisin-rel"/>
</dbReference>
<feature type="domain" description="Peptidase S8/S53" evidence="6">
    <location>
        <begin position="289"/>
        <end position="594"/>
    </location>
</feature>
<evidence type="ECO:0000256" key="5">
    <source>
        <dbReference type="PROSITE-ProRule" id="PRU01240"/>
    </source>
</evidence>
<reference evidence="7" key="2">
    <citation type="submission" date="2020-09" db="EMBL/GenBank/DDBJ databases">
        <authorList>
            <person name="Sun Q."/>
            <person name="Zhou Y."/>
        </authorList>
    </citation>
    <scope>NUCLEOTIDE SEQUENCE</scope>
    <source>
        <strain evidence="7">CGMCC 1.12181</strain>
    </source>
</reference>
<protein>
    <recommendedName>
        <fullName evidence="6">Peptidase S8/S53 domain-containing protein</fullName>
    </recommendedName>
</protein>
<dbReference type="PROSITE" id="PS00137">
    <property type="entry name" value="SUBTILASE_HIS"/>
    <property type="match status" value="1"/>
</dbReference>